<dbReference type="AlphaFoldDB" id="A0A919USD5"/>
<evidence type="ECO:0000256" key="1">
    <source>
        <dbReference type="SAM" id="MobiDB-lite"/>
    </source>
</evidence>
<feature type="region of interest" description="Disordered" evidence="1">
    <location>
        <begin position="90"/>
        <end position="113"/>
    </location>
</feature>
<sequence>MIPTRHDLQPCPARCGQQILWTRTAHGARLAVEAKPDPTGNQAVMKDSLQRWVSRSMDGAEAPDLHRVEHLFRPHFIKGGCPKLRPVQPELPGLLPANVVPFRPPTGRRRARR</sequence>
<dbReference type="EMBL" id="BOOA01000108">
    <property type="protein sequence ID" value="GIH29072.1"/>
    <property type="molecule type" value="Genomic_DNA"/>
</dbReference>
<gene>
    <name evidence="2" type="ORF">Aph01nite_73820</name>
</gene>
<name>A0A919USD5_9ACTN</name>
<protein>
    <submittedName>
        <fullName evidence="2">Uncharacterized protein</fullName>
    </submittedName>
</protein>
<evidence type="ECO:0000313" key="3">
    <source>
        <dbReference type="Proteomes" id="UP000640052"/>
    </source>
</evidence>
<accession>A0A919USD5</accession>
<dbReference type="Proteomes" id="UP000640052">
    <property type="component" value="Unassembled WGS sequence"/>
</dbReference>
<dbReference type="RefSeq" id="WP_204045689.1">
    <property type="nucleotide sequence ID" value="NZ_BOOA01000108.1"/>
</dbReference>
<evidence type="ECO:0000313" key="2">
    <source>
        <dbReference type="EMBL" id="GIH29072.1"/>
    </source>
</evidence>
<reference evidence="2" key="1">
    <citation type="submission" date="2021-01" db="EMBL/GenBank/DDBJ databases">
        <title>Whole genome shotgun sequence of Acrocarpospora phusangensis NBRC 108782.</title>
        <authorList>
            <person name="Komaki H."/>
            <person name="Tamura T."/>
        </authorList>
    </citation>
    <scope>NUCLEOTIDE SEQUENCE</scope>
    <source>
        <strain evidence="2">NBRC 108782</strain>
    </source>
</reference>
<keyword evidence="3" id="KW-1185">Reference proteome</keyword>
<organism evidence="2 3">
    <name type="scientific">Acrocarpospora phusangensis</name>
    <dbReference type="NCBI Taxonomy" id="1070424"/>
    <lineage>
        <taxon>Bacteria</taxon>
        <taxon>Bacillati</taxon>
        <taxon>Actinomycetota</taxon>
        <taxon>Actinomycetes</taxon>
        <taxon>Streptosporangiales</taxon>
        <taxon>Streptosporangiaceae</taxon>
        <taxon>Acrocarpospora</taxon>
    </lineage>
</organism>
<proteinExistence type="predicted"/>
<comment type="caution">
    <text evidence="2">The sequence shown here is derived from an EMBL/GenBank/DDBJ whole genome shotgun (WGS) entry which is preliminary data.</text>
</comment>